<evidence type="ECO:0000256" key="5">
    <source>
        <dbReference type="SAM" id="MobiDB-lite"/>
    </source>
</evidence>
<feature type="transmembrane region" description="Helical" evidence="4">
    <location>
        <begin position="195"/>
        <end position="216"/>
    </location>
</feature>
<dbReference type="AlphaFoldDB" id="F2TZA9"/>
<keyword evidence="1 4" id="KW-0349">Heme</keyword>
<dbReference type="SMART" id="SM01117">
    <property type="entry name" value="Cyt-b5"/>
    <property type="match status" value="1"/>
</dbReference>
<dbReference type="SUPFAM" id="SSF55856">
    <property type="entry name" value="Cytochrome b5-like heme/steroid binding domain"/>
    <property type="match status" value="1"/>
</dbReference>
<dbReference type="Gene3D" id="3.10.120.10">
    <property type="entry name" value="Cytochrome b5-like heme/steroid binding domain"/>
    <property type="match status" value="1"/>
</dbReference>
<evidence type="ECO:0000256" key="1">
    <source>
        <dbReference type="ARBA" id="ARBA00022617"/>
    </source>
</evidence>
<proteinExistence type="inferred from homology"/>
<evidence type="ECO:0000313" key="7">
    <source>
        <dbReference type="EMBL" id="EGD78933.1"/>
    </source>
</evidence>
<dbReference type="OMA" id="LMNFAAW"/>
<dbReference type="Pfam" id="PF00487">
    <property type="entry name" value="FA_desaturase"/>
    <property type="match status" value="1"/>
</dbReference>
<dbReference type="KEGG" id="sre:PTSG_01908"/>
<dbReference type="PANTHER" id="PTHR16740:SF1">
    <property type="entry name" value="CYTOCHROME B5-RELATED PROTEIN-RELATED"/>
    <property type="match status" value="1"/>
</dbReference>
<feature type="compositionally biased region" description="Basic and acidic residues" evidence="5">
    <location>
        <begin position="1"/>
        <end position="10"/>
    </location>
</feature>
<evidence type="ECO:0000259" key="6">
    <source>
        <dbReference type="PROSITE" id="PS50255"/>
    </source>
</evidence>
<dbReference type="OrthoDB" id="260519at2759"/>
<evidence type="ECO:0000256" key="4">
    <source>
        <dbReference type="RuleBase" id="RU362121"/>
    </source>
</evidence>
<dbReference type="GO" id="GO:0006629">
    <property type="term" value="P:lipid metabolic process"/>
    <property type="evidence" value="ECO:0007669"/>
    <property type="project" value="InterPro"/>
</dbReference>
<name>F2TZA9_SALR5</name>
<comment type="caution">
    <text evidence="4">Lacks conserved residue(s) required for the propagation of feature annotation.</text>
</comment>
<keyword evidence="2 4" id="KW-0479">Metal-binding</keyword>
<gene>
    <name evidence="7" type="ORF">PTSG_01908</name>
</gene>
<dbReference type="InterPro" id="IPR005804">
    <property type="entry name" value="FA_desaturase_dom"/>
</dbReference>
<dbReference type="RefSeq" id="XP_004997889.1">
    <property type="nucleotide sequence ID" value="XM_004997832.1"/>
</dbReference>
<feature type="transmembrane region" description="Helical" evidence="4">
    <location>
        <begin position="171"/>
        <end position="189"/>
    </location>
</feature>
<keyword evidence="4" id="KW-0472">Membrane</keyword>
<evidence type="ECO:0000256" key="3">
    <source>
        <dbReference type="ARBA" id="ARBA00023004"/>
    </source>
</evidence>
<protein>
    <submittedName>
        <fullName evidence="7">Cytochrome b5</fullName>
    </submittedName>
</protein>
<reference evidence="7" key="1">
    <citation type="submission" date="2009-08" db="EMBL/GenBank/DDBJ databases">
        <title>Annotation of Salpingoeca rosetta.</title>
        <authorList>
            <consortium name="The Broad Institute Genome Sequencing Platform"/>
            <person name="Russ C."/>
            <person name="Cuomo C."/>
            <person name="Burger G."/>
            <person name="Gray M.W."/>
            <person name="Holland P.W.H."/>
            <person name="King N."/>
            <person name="Lang F.B.F."/>
            <person name="Roger A.J."/>
            <person name="Ruiz-Trillo I."/>
            <person name="Young S.K."/>
            <person name="Zeng Q."/>
            <person name="Gargeya S."/>
            <person name="Alvarado L."/>
            <person name="Berlin A."/>
            <person name="Chapman S.B."/>
            <person name="Chen Z."/>
            <person name="Freedman E."/>
            <person name="Gellesch M."/>
            <person name="Goldberg J."/>
            <person name="Griggs A."/>
            <person name="Gujja S."/>
            <person name="Heilman E."/>
            <person name="Heiman D."/>
            <person name="Howarth C."/>
            <person name="Mehta T."/>
            <person name="Neiman D."/>
            <person name="Pearson M."/>
            <person name="Roberts A."/>
            <person name="Saif S."/>
            <person name="Shea T."/>
            <person name="Shenoy N."/>
            <person name="Sisk P."/>
            <person name="Stolte C."/>
            <person name="Sykes S."/>
            <person name="White J."/>
            <person name="Yandava C."/>
            <person name="Haas B."/>
            <person name="Nusbaum C."/>
            <person name="Birren B."/>
        </authorList>
    </citation>
    <scope>NUCLEOTIDE SEQUENCE [LARGE SCALE GENOMIC DNA]</scope>
    <source>
        <strain evidence="7">ATCC 50818</strain>
    </source>
</reference>
<evidence type="ECO:0000313" key="8">
    <source>
        <dbReference type="Proteomes" id="UP000007799"/>
    </source>
</evidence>
<feature type="region of interest" description="Disordered" evidence="5">
    <location>
        <begin position="1"/>
        <end position="47"/>
    </location>
</feature>
<accession>F2TZA9</accession>
<dbReference type="Pfam" id="PF00173">
    <property type="entry name" value="Cyt-b5"/>
    <property type="match status" value="1"/>
</dbReference>
<dbReference type="InterPro" id="IPR018506">
    <property type="entry name" value="Cyt_B5_heme-BS"/>
</dbReference>
<dbReference type="EMBL" id="GL832957">
    <property type="protein sequence ID" value="EGD78933.1"/>
    <property type="molecule type" value="Genomic_DNA"/>
</dbReference>
<dbReference type="GO" id="GO:0020037">
    <property type="term" value="F:heme binding"/>
    <property type="evidence" value="ECO:0007669"/>
    <property type="project" value="UniProtKB-UniRule"/>
</dbReference>
<sequence>MGCGGKDDKKKNNKGAGGRAHVKGDVLPGRAELPSQRKHIGSLNPMPATPELWLEEKRQRDEQEAGVPPHLWLIHGKLYDLTGFMDKHPGGPEWLEFVRGMDCTLEFETHHLDDAKVQRLLAKYYVRDADPDRIRRVQAFTFKYDGFYKTFKRRALPVIRQHGGTHGGRKMELASAFAILVWTLSYTATCITGSLFLAALSGVFLLAMFGVGHNYFHQRNHPFRYAMDLTFAGHHQWRISHAISHHGHANLDIDIELSQLEPLSTFLRSQPRFGPWIYLAAVPYYLVAAPIDIARTWIGLITGAASRRPEQIIRIAQLVILMACQGPLWGLLLFDVMHTFGALGLFVASFPVHRTEYAWSDGCQSVDPDKPDFGEHIVAVSHDYGLDLGLLGQIFLAGSFNNHIIHHLLPTLDLSKQRLLLPLLDDLCAEFKLRRHKRSFLELFGSYVRAMHVTKEQGLKYHPDGHQHAGRNGASHKKTN</sequence>
<dbReference type="PROSITE" id="PS50255">
    <property type="entry name" value="CYTOCHROME_B5_2"/>
    <property type="match status" value="1"/>
</dbReference>
<comment type="similarity">
    <text evidence="4">Belongs to the cytochrome b5 family.</text>
</comment>
<dbReference type="InterPro" id="IPR036400">
    <property type="entry name" value="Cyt_B5-like_heme/steroid_sf"/>
</dbReference>
<keyword evidence="4" id="KW-1133">Transmembrane helix</keyword>
<dbReference type="STRING" id="946362.F2TZA9"/>
<feature type="domain" description="Cytochrome b5 heme-binding" evidence="6">
    <location>
        <begin position="73"/>
        <end position="130"/>
    </location>
</feature>
<dbReference type="InParanoid" id="F2TZA9"/>
<evidence type="ECO:0000256" key="2">
    <source>
        <dbReference type="ARBA" id="ARBA00022723"/>
    </source>
</evidence>
<dbReference type="Proteomes" id="UP000007799">
    <property type="component" value="Unassembled WGS sequence"/>
</dbReference>
<dbReference type="GeneID" id="16078484"/>
<dbReference type="InterPro" id="IPR001199">
    <property type="entry name" value="Cyt_B5-like_heme/steroid-bd"/>
</dbReference>
<feature type="transmembrane region" description="Helical" evidence="4">
    <location>
        <begin position="276"/>
        <end position="300"/>
    </location>
</feature>
<feature type="region of interest" description="Disordered" evidence="5">
    <location>
        <begin position="459"/>
        <end position="480"/>
    </location>
</feature>
<organism evidence="8">
    <name type="scientific">Salpingoeca rosetta (strain ATCC 50818 / BSB-021)</name>
    <dbReference type="NCBI Taxonomy" id="946362"/>
    <lineage>
        <taxon>Eukaryota</taxon>
        <taxon>Choanoflagellata</taxon>
        <taxon>Craspedida</taxon>
        <taxon>Salpingoecidae</taxon>
        <taxon>Salpingoeca</taxon>
    </lineage>
</organism>
<dbReference type="PANTHER" id="PTHR16740">
    <property type="entry name" value="CYTOCHROME B5-RELATED PROTEIN-RELATED"/>
    <property type="match status" value="1"/>
</dbReference>
<keyword evidence="4" id="KW-0812">Transmembrane</keyword>
<keyword evidence="3 4" id="KW-0408">Iron</keyword>
<dbReference type="InterPro" id="IPR053100">
    <property type="entry name" value="Cytochrome_b5-related"/>
</dbReference>
<keyword evidence="8" id="KW-1185">Reference proteome</keyword>
<dbReference type="eggNOG" id="KOG4232">
    <property type="taxonomic scope" value="Eukaryota"/>
</dbReference>
<dbReference type="PROSITE" id="PS00191">
    <property type="entry name" value="CYTOCHROME_B5_1"/>
    <property type="match status" value="1"/>
</dbReference>
<dbReference type="GO" id="GO:0046872">
    <property type="term" value="F:metal ion binding"/>
    <property type="evidence" value="ECO:0007669"/>
    <property type="project" value="UniProtKB-UniRule"/>
</dbReference>